<keyword evidence="2" id="KW-1185">Reference proteome</keyword>
<dbReference type="AlphaFoldDB" id="C0QR18"/>
<reference evidence="1 2" key="1">
    <citation type="journal article" date="2009" name="J. Bacteriol.">
        <title>Complete and draft genome sequences of six members of the Aquificales.</title>
        <authorList>
            <person name="Reysenbach A.L."/>
            <person name="Hamamura N."/>
            <person name="Podar M."/>
            <person name="Griffiths E."/>
            <person name="Ferreira S."/>
            <person name="Hochstein R."/>
            <person name="Heidelberg J."/>
            <person name="Johnson J."/>
            <person name="Mead D."/>
            <person name="Pohorille A."/>
            <person name="Sarmiento M."/>
            <person name="Schweighofer K."/>
            <person name="Seshadri R."/>
            <person name="Voytek M.A."/>
        </authorList>
    </citation>
    <scope>NUCLEOTIDE SEQUENCE [LARGE SCALE GENOMIC DNA]</scope>
    <source>
        <strain evidence="2">DSM 14350 / EX-H1</strain>
    </source>
</reference>
<protein>
    <submittedName>
        <fullName evidence="1">Uncharacterized protein</fullName>
    </submittedName>
</protein>
<accession>C0QR18</accession>
<sequence length="54" mass="6534">MVQKKLHRKNNICRAERIYTPLGSEKTLNFSYRYFQLIKFIPHLVQKKPICLKV</sequence>
<name>C0QR18_PERMH</name>
<proteinExistence type="predicted"/>
<dbReference type="Proteomes" id="UP000001366">
    <property type="component" value="Chromosome"/>
</dbReference>
<dbReference type="HOGENOM" id="CLU_3046381_0_0_0"/>
<organism evidence="1 2">
    <name type="scientific">Persephonella marina (strain DSM 14350 / EX-H1)</name>
    <dbReference type="NCBI Taxonomy" id="123214"/>
    <lineage>
        <taxon>Bacteria</taxon>
        <taxon>Pseudomonadati</taxon>
        <taxon>Aquificota</taxon>
        <taxon>Aquificia</taxon>
        <taxon>Aquificales</taxon>
        <taxon>Hydrogenothermaceae</taxon>
        <taxon>Persephonella</taxon>
    </lineage>
</organism>
<dbReference type="PaxDb" id="123214-PERMA_1345"/>
<evidence type="ECO:0000313" key="1">
    <source>
        <dbReference type="EMBL" id="ACO04603.1"/>
    </source>
</evidence>
<dbReference type="EMBL" id="CP001230">
    <property type="protein sequence ID" value="ACO04603.1"/>
    <property type="molecule type" value="Genomic_DNA"/>
</dbReference>
<gene>
    <name evidence="1" type="ordered locus">PERMA_1345</name>
</gene>
<dbReference type="KEGG" id="pmx:PERMA_1345"/>
<evidence type="ECO:0000313" key="2">
    <source>
        <dbReference type="Proteomes" id="UP000001366"/>
    </source>
</evidence>